<comment type="caution">
    <text evidence="2">The sequence shown here is derived from an EMBL/GenBank/DDBJ whole genome shotgun (WGS) entry which is preliminary data.</text>
</comment>
<accession>A0ABQ8QMQ4</accession>
<gene>
    <name evidence="2" type="ORF">F5050DRAFT_859536</name>
</gene>
<evidence type="ECO:0000313" key="3">
    <source>
        <dbReference type="Proteomes" id="UP001163828"/>
    </source>
</evidence>
<evidence type="ECO:0008006" key="4">
    <source>
        <dbReference type="Google" id="ProtNLM"/>
    </source>
</evidence>
<dbReference type="EMBL" id="MU790533">
    <property type="protein sequence ID" value="KAJ3999736.1"/>
    <property type="molecule type" value="Genomic_DNA"/>
</dbReference>
<feature type="transmembrane region" description="Helical" evidence="1">
    <location>
        <begin position="12"/>
        <end position="32"/>
    </location>
</feature>
<sequence>MVPKYFRFPQFFFFLQALLCCGVIFPRVYLLVHDWPSRSLYHLPNLCCSAVALKSKPVAAVHIVLQWLCFSRSQYPVIASSLLMTASTEEDILNQSSSQDNIICVEALFSPLPKHARYKDSWPFYRKASSPHLISTVHGGSR</sequence>
<keyword evidence="1" id="KW-0812">Transmembrane</keyword>
<keyword evidence="1" id="KW-0472">Membrane</keyword>
<keyword evidence="1" id="KW-1133">Transmembrane helix</keyword>
<name>A0ABQ8QMQ4_9AGAR</name>
<protein>
    <recommendedName>
        <fullName evidence="4">Secreted protein</fullName>
    </recommendedName>
</protein>
<keyword evidence="3" id="KW-1185">Reference proteome</keyword>
<dbReference type="Proteomes" id="UP001163828">
    <property type="component" value="Unassembled WGS sequence"/>
</dbReference>
<organism evidence="2 3">
    <name type="scientific">Lentinula boryana</name>
    <dbReference type="NCBI Taxonomy" id="40481"/>
    <lineage>
        <taxon>Eukaryota</taxon>
        <taxon>Fungi</taxon>
        <taxon>Dikarya</taxon>
        <taxon>Basidiomycota</taxon>
        <taxon>Agaricomycotina</taxon>
        <taxon>Agaricomycetes</taxon>
        <taxon>Agaricomycetidae</taxon>
        <taxon>Agaricales</taxon>
        <taxon>Marasmiineae</taxon>
        <taxon>Omphalotaceae</taxon>
        <taxon>Lentinula</taxon>
    </lineage>
</organism>
<reference evidence="2" key="1">
    <citation type="submission" date="2022-08" db="EMBL/GenBank/DDBJ databases">
        <authorList>
            <consortium name="DOE Joint Genome Institute"/>
            <person name="Min B."/>
            <person name="Riley R."/>
            <person name="Sierra-Patev S."/>
            <person name="Naranjo-Ortiz M."/>
            <person name="Looney B."/>
            <person name="Konkel Z."/>
            <person name="Slot J.C."/>
            <person name="Sakamoto Y."/>
            <person name="Steenwyk J.L."/>
            <person name="Rokas A."/>
            <person name="Carro J."/>
            <person name="Camarero S."/>
            <person name="Ferreira P."/>
            <person name="Molpeceres G."/>
            <person name="Ruiz-Duenas F.J."/>
            <person name="Serrano A."/>
            <person name="Henrissat B."/>
            <person name="Drula E."/>
            <person name="Hughes K.W."/>
            <person name="Mata J.L."/>
            <person name="Ishikawa N.K."/>
            <person name="Vargas-Isla R."/>
            <person name="Ushijima S."/>
            <person name="Smith C.A."/>
            <person name="Ahrendt S."/>
            <person name="Andreopoulos W."/>
            <person name="He G."/>
            <person name="Labutti K."/>
            <person name="Lipzen A."/>
            <person name="Ng V."/>
            <person name="Sandor L."/>
            <person name="Barry K."/>
            <person name="Martinez A.T."/>
            <person name="Xiao Y."/>
            <person name="Gibbons J.G."/>
            <person name="Terashima K."/>
            <person name="Hibbett D.S."/>
            <person name="Grigoriev I.V."/>
        </authorList>
    </citation>
    <scope>NUCLEOTIDE SEQUENCE</scope>
    <source>
        <strain evidence="2">TFB10827</strain>
    </source>
</reference>
<evidence type="ECO:0000313" key="2">
    <source>
        <dbReference type="EMBL" id="KAJ3999736.1"/>
    </source>
</evidence>
<proteinExistence type="predicted"/>
<evidence type="ECO:0000256" key="1">
    <source>
        <dbReference type="SAM" id="Phobius"/>
    </source>
</evidence>